<dbReference type="GO" id="GO:0016020">
    <property type="term" value="C:membrane"/>
    <property type="evidence" value="ECO:0007669"/>
    <property type="project" value="TreeGrafter"/>
</dbReference>
<keyword evidence="11" id="KW-1185">Reference proteome</keyword>
<dbReference type="SUPFAM" id="SSF48452">
    <property type="entry name" value="TPR-like"/>
    <property type="match status" value="1"/>
</dbReference>
<evidence type="ECO:0000313" key="11">
    <source>
        <dbReference type="Proteomes" id="UP000199026"/>
    </source>
</evidence>
<evidence type="ECO:0000256" key="7">
    <source>
        <dbReference type="PROSITE-ProRule" id="PRU00339"/>
    </source>
</evidence>
<dbReference type="Pfam" id="PF01435">
    <property type="entry name" value="Peptidase_M48"/>
    <property type="match status" value="1"/>
</dbReference>
<dbReference type="Proteomes" id="UP000199026">
    <property type="component" value="Unassembled WGS sequence"/>
</dbReference>
<name>A0A1H3KBT8_9RHOB</name>
<dbReference type="EMBL" id="FNPR01000002">
    <property type="protein sequence ID" value="SDY49631.1"/>
    <property type="molecule type" value="Genomic_DNA"/>
</dbReference>
<dbReference type="InterPro" id="IPR011990">
    <property type="entry name" value="TPR-like_helical_dom_sf"/>
</dbReference>
<dbReference type="RefSeq" id="WP_089890288.1">
    <property type="nucleotide sequence ID" value="NZ_CANMFH010000002.1"/>
</dbReference>
<protein>
    <submittedName>
        <fullName evidence="10">Putative Zn-dependent protease, contains TPR repeats</fullName>
    </submittedName>
</protein>
<dbReference type="PANTHER" id="PTHR22726">
    <property type="entry name" value="METALLOENDOPEPTIDASE OMA1"/>
    <property type="match status" value="1"/>
</dbReference>
<keyword evidence="6" id="KW-0482">Metalloprotease</keyword>
<feature type="repeat" description="TPR" evidence="7">
    <location>
        <begin position="302"/>
        <end position="335"/>
    </location>
</feature>
<feature type="domain" description="Peptidase M48" evidence="9">
    <location>
        <begin position="32"/>
        <end position="221"/>
    </location>
</feature>
<evidence type="ECO:0000256" key="2">
    <source>
        <dbReference type="ARBA" id="ARBA00022670"/>
    </source>
</evidence>
<keyword evidence="3" id="KW-0479">Metal-binding</keyword>
<proteinExistence type="predicted"/>
<accession>A0A1H3KBT8</accession>
<evidence type="ECO:0000313" key="10">
    <source>
        <dbReference type="EMBL" id="SDY49631.1"/>
    </source>
</evidence>
<dbReference type="Gene3D" id="3.30.2010.10">
    <property type="entry name" value="Metalloproteases ('zincins'), catalytic domain"/>
    <property type="match status" value="1"/>
</dbReference>
<feature type="signal peptide" evidence="8">
    <location>
        <begin position="1"/>
        <end position="24"/>
    </location>
</feature>
<sequence>MQRSLKSTLAACLMVALTASHAWAVSLLRDPDIEQSLKQLATPVLNAAGLPAGRMSVLVVDDSSLNAFVIDREHIFIHAGLLLKLETAEQLQSVIAHEAAHIANGHLARRPANARAAQSLAAFGLALAAAAGAAGGSEAGAAIGIGMQSAAQRSFFSHTRAEEASADQSAIRYLTRAGVDPAGSVEVMDIFAGQDLLSAGRQDPYARSHPLSRDRLRAMQAATSAYQGQFASNPTANYWFARAKGKLGAFYRAPKWTLRRAGDSGHKDVAQMRKAIAWHRSGKGSDALKTMASLIAAAPNDPYLHELHGQILLEQRQYNAALSAYSKAVALAPRNALIVGQYGHALLVSGNPKAALPHLERSANIEQRDARVLRDLGGAYAQLGNAGMASLLTAERYALLGRPKDATIHAKRAFDLLKRGSPGWQRAQDVLFASESAINSRRKK</sequence>
<organism evidence="10 11">
    <name type="scientific">Lentibacter algarum</name>
    <dbReference type="NCBI Taxonomy" id="576131"/>
    <lineage>
        <taxon>Bacteria</taxon>
        <taxon>Pseudomonadati</taxon>
        <taxon>Pseudomonadota</taxon>
        <taxon>Alphaproteobacteria</taxon>
        <taxon>Rhodobacterales</taxon>
        <taxon>Roseobacteraceae</taxon>
        <taxon>Lentibacter</taxon>
    </lineage>
</organism>
<evidence type="ECO:0000256" key="8">
    <source>
        <dbReference type="SAM" id="SignalP"/>
    </source>
</evidence>
<feature type="chain" id="PRO_5011564229" evidence="8">
    <location>
        <begin position="25"/>
        <end position="444"/>
    </location>
</feature>
<reference evidence="10 11" key="1">
    <citation type="submission" date="2016-10" db="EMBL/GenBank/DDBJ databases">
        <authorList>
            <person name="de Groot N.N."/>
        </authorList>
    </citation>
    <scope>NUCLEOTIDE SEQUENCE [LARGE SCALE GENOMIC DNA]</scope>
    <source>
        <strain evidence="10 11">DSM 24677</strain>
    </source>
</reference>
<dbReference type="Gene3D" id="1.25.40.10">
    <property type="entry name" value="Tetratricopeptide repeat domain"/>
    <property type="match status" value="1"/>
</dbReference>
<dbReference type="InterPro" id="IPR051156">
    <property type="entry name" value="Mito/Outer_Membr_Metalloprot"/>
</dbReference>
<evidence type="ECO:0000256" key="1">
    <source>
        <dbReference type="ARBA" id="ARBA00001947"/>
    </source>
</evidence>
<dbReference type="OrthoDB" id="9814887at2"/>
<dbReference type="InterPro" id="IPR019734">
    <property type="entry name" value="TPR_rpt"/>
</dbReference>
<evidence type="ECO:0000259" key="9">
    <source>
        <dbReference type="Pfam" id="PF01435"/>
    </source>
</evidence>
<keyword evidence="2 10" id="KW-0645">Protease</keyword>
<dbReference type="PROSITE" id="PS50005">
    <property type="entry name" value="TPR"/>
    <property type="match status" value="1"/>
</dbReference>
<evidence type="ECO:0000256" key="6">
    <source>
        <dbReference type="ARBA" id="ARBA00023049"/>
    </source>
</evidence>
<gene>
    <name evidence="10" type="ORF">SAMN05444486_102454</name>
</gene>
<dbReference type="GeneID" id="78124525"/>
<dbReference type="CDD" id="cd07324">
    <property type="entry name" value="M48C_Oma1-like"/>
    <property type="match status" value="1"/>
</dbReference>
<evidence type="ECO:0000256" key="4">
    <source>
        <dbReference type="ARBA" id="ARBA00022801"/>
    </source>
</evidence>
<keyword evidence="5" id="KW-0862">Zinc</keyword>
<keyword evidence="7" id="KW-0802">TPR repeat</keyword>
<dbReference type="STRING" id="576131.SAMN05444486_102454"/>
<dbReference type="PANTHER" id="PTHR22726:SF1">
    <property type="entry name" value="METALLOENDOPEPTIDASE OMA1, MITOCHONDRIAL"/>
    <property type="match status" value="1"/>
</dbReference>
<dbReference type="GO" id="GO:0004222">
    <property type="term" value="F:metalloendopeptidase activity"/>
    <property type="evidence" value="ECO:0007669"/>
    <property type="project" value="InterPro"/>
</dbReference>
<dbReference type="AlphaFoldDB" id="A0A1H3KBT8"/>
<comment type="cofactor">
    <cofactor evidence="1">
        <name>Zn(2+)</name>
        <dbReference type="ChEBI" id="CHEBI:29105"/>
    </cofactor>
</comment>
<keyword evidence="4" id="KW-0378">Hydrolase</keyword>
<evidence type="ECO:0000256" key="5">
    <source>
        <dbReference type="ARBA" id="ARBA00022833"/>
    </source>
</evidence>
<keyword evidence="8" id="KW-0732">Signal</keyword>
<dbReference type="GO" id="GO:0051603">
    <property type="term" value="P:proteolysis involved in protein catabolic process"/>
    <property type="evidence" value="ECO:0007669"/>
    <property type="project" value="TreeGrafter"/>
</dbReference>
<evidence type="ECO:0000256" key="3">
    <source>
        <dbReference type="ARBA" id="ARBA00022723"/>
    </source>
</evidence>
<dbReference type="GO" id="GO:0046872">
    <property type="term" value="F:metal ion binding"/>
    <property type="evidence" value="ECO:0007669"/>
    <property type="project" value="UniProtKB-KW"/>
</dbReference>
<dbReference type="Pfam" id="PF14559">
    <property type="entry name" value="TPR_19"/>
    <property type="match status" value="1"/>
</dbReference>
<dbReference type="InterPro" id="IPR001915">
    <property type="entry name" value="Peptidase_M48"/>
</dbReference>